<comment type="caution">
    <text evidence="7">The sequence shown here is derived from an EMBL/GenBank/DDBJ whole genome shotgun (WGS) entry which is preliminary data.</text>
</comment>
<name>A0A2G1QM68_9HYPH</name>
<accession>A0A2G1QM68</accession>
<proteinExistence type="inferred from homology"/>
<dbReference type="GO" id="GO:0019825">
    <property type="term" value="F:oxygen binding"/>
    <property type="evidence" value="ECO:0007669"/>
    <property type="project" value="InterPro"/>
</dbReference>
<dbReference type="OrthoDB" id="25954at2"/>
<evidence type="ECO:0000256" key="6">
    <source>
        <dbReference type="PIRSR" id="PIRSR601486-1"/>
    </source>
</evidence>
<evidence type="ECO:0000256" key="4">
    <source>
        <dbReference type="ARBA" id="ARBA00023004"/>
    </source>
</evidence>
<keyword evidence="1" id="KW-0813">Transport</keyword>
<reference evidence="7 8" key="1">
    <citation type="submission" date="2017-10" db="EMBL/GenBank/DDBJ databases">
        <title>Sedimentibacterium mangrovi gen. nov., sp. nov., a novel member of family Phyllobacteriacea isolated from mangrove sediment.</title>
        <authorList>
            <person name="Liao H."/>
            <person name="Tian Y."/>
        </authorList>
    </citation>
    <scope>NUCLEOTIDE SEQUENCE [LARGE SCALE GENOMIC DNA]</scope>
    <source>
        <strain evidence="7 8">X9-2-2</strain>
    </source>
</reference>
<dbReference type="PANTHER" id="PTHR47366:SF1">
    <property type="entry name" value="TWO-ON-TWO HEMOGLOBIN-3"/>
    <property type="match status" value="1"/>
</dbReference>
<gene>
    <name evidence="7" type="ORF">CSC94_14790</name>
</gene>
<dbReference type="GO" id="GO:0020037">
    <property type="term" value="F:heme binding"/>
    <property type="evidence" value="ECO:0007669"/>
    <property type="project" value="InterPro"/>
</dbReference>
<keyword evidence="2 6" id="KW-0349">Heme</keyword>
<dbReference type="InterPro" id="IPR012292">
    <property type="entry name" value="Globin/Proto"/>
</dbReference>
<dbReference type="Proteomes" id="UP000221168">
    <property type="component" value="Unassembled WGS sequence"/>
</dbReference>
<dbReference type="PANTHER" id="PTHR47366">
    <property type="entry name" value="TWO-ON-TWO HEMOGLOBIN-3"/>
    <property type="match status" value="1"/>
</dbReference>
<dbReference type="SUPFAM" id="SSF46458">
    <property type="entry name" value="Globin-like"/>
    <property type="match status" value="1"/>
</dbReference>
<evidence type="ECO:0000313" key="7">
    <source>
        <dbReference type="EMBL" id="PHP66318.1"/>
    </source>
</evidence>
<organism evidence="7 8">
    <name type="scientific">Zhengella mangrovi</name>
    <dbReference type="NCBI Taxonomy" id="1982044"/>
    <lineage>
        <taxon>Bacteria</taxon>
        <taxon>Pseudomonadati</taxon>
        <taxon>Pseudomonadota</taxon>
        <taxon>Alphaproteobacteria</taxon>
        <taxon>Hyphomicrobiales</taxon>
        <taxon>Notoacmeibacteraceae</taxon>
        <taxon>Zhengella</taxon>
    </lineage>
</organism>
<dbReference type="RefSeq" id="WP_099307248.1">
    <property type="nucleotide sequence ID" value="NZ_PDVP01000009.1"/>
</dbReference>
<evidence type="ECO:0000256" key="1">
    <source>
        <dbReference type="ARBA" id="ARBA00022448"/>
    </source>
</evidence>
<comment type="similarity">
    <text evidence="5">Belongs to the truncated hemoglobin family. Group II subfamily.</text>
</comment>
<dbReference type="EMBL" id="PDVP01000009">
    <property type="protein sequence ID" value="PHP66318.1"/>
    <property type="molecule type" value="Genomic_DNA"/>
</dbReference>
<dbReference type="CDD" id="cd14773">
    <property type="entry name" value="TrHb2_PhHbO-like_O"/>
    <property type="match status" value="1"/>
</dbReference>
<dbReference type="Gene3D" id="1.10.490.10">
    <property type="entry name" value="Globins"/>
    <property type="match status" value="1"/>
</dbReference>
<dbReference type="AlphaFoldDB" id="A0A2G1QM68"/>
<sequence>MVSETISLYEAIGGQPAVERLTARFYTLMDTLPEARATRDIHPGDLSESEEKLTEYLMMWLGGPQTFIEKRGAPMLRRRHLPFEIGTAEIEGWLTCFRQALDETVAEPQLRDLIWQNVERLGHHMRNREG</sequence>
<evidence type="ECO:0000256" key="3">
    <source>
        <dbReference type="ARBA" id="ARBA00022723"/>
    </source>
</evidence>
<protein>
    <submittedName>
        <fullName evidence="7">Globin</fullName>
    </submittedName>
</protein>
<dbReference type="GO" id="GO:0046872">
    <property type="term" value="F:metal ion binding"/>
    <property type="evidence" value="ECO:0007669"/>
    <property type="project" value="UniProtKB-KW"/>
</dbReference>
<keyword evidence="8" id="KW-1185">Reference proteome</keyword>
<dbReference type="InterPro" id="IPR044203">
    <property type="entry name" value="GlbO/GLB3-like"/>
</dbReference>
<evidence type="ECO:0000256" key="2">
    <source>
        <dbReference type="ARBA" id="ARBA00022617"/>
    </source>
</evidence>
<dbReference type="GO" id="GO:0005344">
    <property type="term" value="F:oxygen carrier activity"/>
    <property type="evidence" value="ECO:0007669"/>
    <property type="project" value="InterPro"/>
</dbReference>
<evidence type="ECO:0000256" key="5">
    <source>
        <dbReference type="ARBA" id="ARBA00034496"/>
    </source>
</evidence>
<dbReference type="Pfam" id="PF01152">
    <property type="entry name" value="Bac_globin"/>
    <property type="match status" value="1"/>
</dbReference>
<evidence type="ECO:0000313" key="8">
    <source>
        <dbReference type="Proteomes" id="UP000221168"/>
    </source>
</evidence>
<keyword evidence="4" id="KW-0408">Iron</keyword>
<keyword evidence="3" id="KW-0479">Metal-binding</keyword>
<dbReference type="InterPro" id="IPR009050">
    <property type="entry name" value="Globin-like_sf"/>
</dbReference>
<feature type="binding site" description="distal binding residue" evidence="6">
    <location>
        <position position="123"/>
    </location>
    <ligand>
        <name>heme</name>
        <dbReference type="ChEBI" id="CHEBI:30413"/>
    </ligand>
    <ligandPart>
        <name>Fe</name>
        <dbReference type="ChEBI" id="CHEBI:18248"/>
    </ligandPart>
</feature>
<dbReference type="InterPro" id="IPR001486">
    <property type="entry name" value="Hemoglobin_trunc"/>
</dbReference>